<accession>A0ABP0BNR9</accession>
<dbReference type="InterPro" id="IPR001466">
    <property type="entry name" value="Beta-lactam-related"/>
</dbReference>
<proteinExistence type="predicted"/>
<dbReference type="Pfam" id="PF00144">
    <property type="entry name" value="Beta-lactamase"/>
    <property type="match status" value="1"/>
</dbReference>
<dbReference type="InterPro" id="IPR012338">
    <property type="entry name" value="Beta-lactam/transpept-like"/>
</dbReference>
<dbReference type="PANTHER" id="PTHR43283:SF3">
    <property type="entry name" value="BETA-LACTAMASE FAMILY PROTEIN (AFU_ORTHOLOGUE AFUA_5G07500)"/>
    <property type="match status" value="1"/>
</dbReference>
<sequence>MQLVEKQLLDLDDASVVEQLCPELKNVKVLQADGTLVAKKTRITLRMLLTHTDRAGILVERASGLTLNDYMARHIFEPLQVKNITMVPLADMAARVTGLWQRNKNGELAPGEYLLQAPLSTSGNGDFFHSGGAGLFGSVREFSKAFTAKHAVGLVLHLQKHTLLSCLGSIV</sequence>
<reference evidence="2 3" key="1">
    <citation type="submission" date="2024-01" db="EMBL/GenBank/DDBJ databases">
        <authorList>
            <person name="Allen C."/>
            <person name="Tagirdzhanova G."/>
        </authorList>
    </citation>
    <scope>NUCLEOTIDE SEQUENCE [LARGE SCALE GENOMIC DNA]</scope>
</reference>
<feature type="domain" description="Beta-lactamase-related" evidence="1">
    <location>
        <begin position="55"/>
        <end position="146"/>
    </location>
</feature>
<evidence type="ECO:0000313" key="2">
    <source>
        <dbReference type="EMBL" id="CAK7221302.1"/>
    </source>
</evidence>
<evidence type="ECO:0000313" key="3">
    <source>
        <dbReference type="Proteomes" id="UP001642482"/>
    </source>
</evidence>
<dbReference type="EMBL" id="CAWUHD010000039">
    <property type="protein sequence ID" value="CAK7221302.1"/>
    <property type="molecule type" value="Genomic_DNA"/>
</dbReference>
<evidence type="ECO:0000259" key="1">
    <source>
        <dbReference type="Pfam" id="PF00144"/>
    </source>
</evidence>
<comment type="caution">
    <text evidence="2">The sequence shown here is derived from an EMBL/GenBank/DDBJ whole genome shotgun (WGS) entry which is preliminary data.</text>
</comment>
<keyword evidence="3" id="KW-1185">Reference proteome</keyword>
<dbReference type="PANTHER" id="PTHR43283">
    <property type="entry name" value="BETA-LACTAMASE-RELATED"/>
    <property type="match status" value="1"/>
</dbReference>
<name>A0ABP0BNR9_9PEZI</name>
<organism evidence="2 3">
    <name type="scientific">Sporothrix eucalyptigena</name>
    <dbReference type="NCBI Taxonomy" id="1812306"/>
    <lineage>
        <taxon>Eukaryota</taxon>
        <taxon>Fungi</taxon>
        <taxon>Dikarya</taxon>
        <taxon>Ascomycota</taxon>
        <taxon>Pezizomycotina</taxon>
        <taxon>Sordariomycetes</taxon>
        <taxon>Sordariomycetidae</taxon>
        <taxon>Ophiostomatales</taxon>
        <taxon>Ophiostomataceae</taxon>
        <taxon>Sporothrix</taxon>
    </lineage>
</organism>
<protein>
    <recommendedName>
        <fullName evidence="1">Beta-lactamase-related domain-containing protein</fullName>
    </recommendedName>
</protein>
<dbReference type="Proteomes" id="UP001642482">
    <property type="component" value="Unassembled WGS sequence"/>
</dbReference>
<dbReference type="SUPFAM" id="SSF56601">
    <property type="entry name" value="beta-lactamase/transpeptidase-like"/>
    <property type="match status" value="1"/>
</dbReference>
<dbReference type="InterPro" id="IPR050789">
    <property type="entry name" value="Diverse_Enzym_Activities"/>
</dbReference>
<gene>
    <name evidence="2" type="ORF">SEUCBS140593_004525</name>
</gene>
<dbReference type="Gene3D" id="3.40.710.10">
    <property type="entry name" value="DD-peptidase/beta-lactamase superfamily"/>
    <property type="match status" value="2"/>
</dbReference>